<reference evidence="3 4" key="1">
    <citation type="submission" date="2018-01" db="EMBL/GenBank/DDBJ databases">
        <title>Draft genome of the type strain Pseudomonas oceani DSM 100277 isolated from the deep water in Okinawa trough, northwestern Pacific Ocean.</title>
        <authorList>
            <person name="Gomila M."/>
            <person name="Mulet M."/>
            <person name="Garcia-Valdes E."/>
            <person name="Lalucat J."/>
        </authorList>
    </citation>
    <scope>NUCLEOTIDE SEQUENCE [LARGE SCALE GENOMIC DNA]</scope>
    <source>
        <strain evidence="3 4">DSM 100277</strain>
    </source>
</reference>
<comment type="caution">
    <text evidence="3">The sequence shown here is derived from an EMBL/GenBank/DDBJ whole genome shotgun (WGS) entry which is preliminary data.</text>
</comment>
<protein>
    <recommendedName>
        <fullName evidence="5">ATPase</fullName>
    </recommendedName>
</protein>
<dbReference type="RefSeq" id="WP_104737884.1">
    <property type="nucleotide sequence ID" value="NZ_BMHR01000001.1"/>
</dbReference>
<dbReference type="OrthoDB" id="7033272at2"/>
<dbReference type="AlphaFoldDB" id="A0A2P4EWH3"/>
<evidence type="ECO:0000313" key="4">
    <source>
        <dbReference type="Proteomes" id="UP000243451"/>
    </source>
</evidence>
<dbReference type="EMBL" id="PPSK01000005">
    <property type="protein sequence ID" value="POB04283.1"/>
    <property type="molecule type" value="Genomic_DNA"/>
</dbReference>
<evidence type="ECO:0000256" key="1">
    <source>
        <dbReference type="SAM" id="Coils"/>
    </source>
</evidence>
<name>A0A2P4EWH3_9GAMM</name>
<proteinExistence type="predicted"/>
<evidence type="ECO:0000313" key="3">
    <source>
        <dbReference type="EMBL" id="POB04283.1"/>
    </source>
</evidence>
<sequence length="296" mass="32164">MKEPELGELPSISASRDNDLGDRSTANVPPRASGLRADVPERAAAPGNGLLWALCAALTVALLGLGYWTHQQQSLLRQQLVATQNSFARISEEASGRIQDITGKVSATEDSLGAAEQDRKAQLERIEDMLQAVRKEQGEYKQQLVALQQADQRSSEQATTQQTAIAALQESTMALQEDGKKRSDSLAALQQQFADADKALQQMQTQLGTLSVVQLQLGQQAEQLDELKQGLTALQNKGNNEAVQQAVQAMRAELDRRQAANDQALQAIDSFRLQTNRSLNTLQSQVAALHAQVEGN</sequence>
<feature type="coiled-coil region" evidence="1">
    <location>
        <begin position="116"/>
        <end position="150"/>
    </location>
</feature>
<dbReference type="Proteomes" id="UP000243451">
    <property type="component" value="Unassembled WGS sequence"/>
</dbReference>
<keyword evidence="1" id="KW-0175">Coiled coil</keyword>
<feature type="region of interest" description="Disordered" evidence="2">
    <location>
        <begin position="1"/>
        <end position="35"/>
    </location>
</feature>
<organism evidence="3 4">
    <name type="scientific">Halopseudomonas oceani</name>
    <dbReference type="NCBI Taxonomy" id="1708783"/>
    <lineage>
        <taxon>Bacteria</taxon>
        <taxon>Pseudomonadati</taxon>
        <taxon>Pseudomonadota</taxon>
        <taxon>Gammaproteobacteria</taxon>
        <taxon>Pseudomonadales</taxon>
        <taxon>Pseudomonadaceae</taxon>
        <taxon>Halopseudomonas</taxon>
    </lineage>
</organism>
<evidence type="ECO:0008006" key="5">
    <source>
        <dbReference type="Google" id="ProtNLM"/>
    </source>
</evidence>
<keyword evidence="4" id="KW-1185">Reference proteome</keyword>
<feature type="coiled-coil region" evidence="1">
    <location>
        <begin position="186"/>
        <end position="260"/>
    </location>
</feature>
<evidence type="ECO:0000256" key="2">
    <source>
        <dbReference type="SAM" id="MobiDB-lite"/>
    </source>
</evidence>
<gene>
    <name evidence="3" type="ORF">C1949_07635</name>
</gene>
<accession>A0A2P4EWH3</accession>